<name>A0A7I8VH21_9ANNE</name>
<protein>
    <submittedName>
        <fullName evidence="2">Uncharacterized protein</fullName>
    </submittedName>
</protein>
<dbReference type="EMBL" id="CAJFCJ010000006">
    <property type="protein sequence ID" value="CAD5115616.1"/>
    <property type="molecule type" value="Genomic_DNA"/>
</dbReference>
<gene>
    <name evidence="2" type="ORF">DGYR_LOCUS4340</name>
</gene>
<sequence>MARNVLSFITNLFSKEEENNEEEEDIKAAEELAMRKFRQNIANYRAQSFNVRKAPMFDYVKWMQKNNVRTEGSPDEYILQASALAPYVRTTLHTGCLGEEERKWAKLTGVAYEESITKSAHHHHLTSLSASLRASRSSRNRLG</sequence>
<evidence type="ECO:0000313" key="3">
    <source>
        <dbReference type="Proteomes" id="UP000549394"/>
    </source>
</evidence>
<keyword evidence="1" id="KW-0175">Coiled coil</keyword>
<proteinExistence type="predicted"/>
<dbReference type="Proteomes" id="UP000549394">
    <property type="component" value="Unassembled WGS sequence"/>
</dbReference>
<organism evidence="2 3">
    <name type="scientific">Dimorphilus gyrociliatus</name>
    <dbReference type="NCBI Taxonomy" id="2664684"/>
    <lineage>
        <taxon>Eukaryota</taxon>
        <taxon>Metazoa</taxon>
        <taxon>Spiralia</taxon>
        <taxon>Lophotrochozoa</taxon>
        <taxon>Annelida</taxon>
        <taxon>Polychaeta</taxon>
        <taxon>Polychaeta incertae sedis</taxon>
        <taxon>Dinophilidae</taxon>
        <taxon>Dimorphilus</taxon>
    </lineage>
</organism>
<evidence type="ECO:0000256" key="1">
    <source>
        <dbReference type="SAM" id="Coils"/>
    </source>
</evidence>
<feature type="coiled-coil region" evidence="1">
    <location>
        <begin position="12"/>
        <end position="47"/>
    </location>
</feature>
<accession>A0A7I8VH21</accession>
<dbReference type="AlphaFoldDB" id="A0A7I8VH21"/>
<comment type="caution">
    <text evidence="2">The sequence shown here is derived from an EMBL/GenBank/DDBJ whole genome shotgun (WGS) entry which is preliminary data.</text>
</comment>
<keyword evidence="3" id="KW-1185">Reference proteome</keyword>
<evidence type="ECO:0000313" key="2">
    <source>
        <dbReference type="EMBL" id="CAD5115616.1"/>
    </source>
</evidence>
<reference evidence="2 3" key="1">
    <citation type="submission" date="2020-08" db="EMBL/GenBank/DDBJ databases">
        <authorList>
            <person name="Hejnol A."/>
        </authorList>
    </citation>
    <scope>NUCLEOTIDE SEQUENCE [LARGE SCALE GENOMIC DNA]</scope>
</reference>